<protein>
    <submittedName>
        <fullName evidence="2">Uncharacterized protein</fullName>
    </submittedName>
</protein>
<reference evidence="2 3" key="1">
    <citation type="submission" date="2022-07" db="EMBL/GenBank/DDBJ databases">
        <title>Fecal culturing of patients with breast cancer.</title>
        <authorList>
            <person name="Teng N.M.Y."/>
            <person name="Kiu R."/>
            <person name="Evans R."/>
            <person name="Baker D.J."/>
            <person name="Zenner C."/>
            <person name="Robinson S.D."/>
            <person name="Hall L.J."/>
        </authorList>
    </citation>
    <scope>NUCLEOTIDE SEQUENCE [LARGE SCALE GENOMIC DNA]</scope>
    <source>
        <strain evidence="2 3">LH1063</strain>
    </source>
</reference>
<keyword evidence="1" id="KW-0472">Membrane</keyword>
<feature type="transmembrane region" description="Helical" evidence="1">
    <location>
        <begin position="6"/>
        <end position="27"/>
    </location>
</feature>
<evidence type="ECO:0000313" key="2">
    <source>
        <dbReference type="EMBL" id="MCP9611315.1"/>
    </source>
</evidence>
<proteinExistence type="predicted"/>
<name>A0ABT1MFA6_9BACT</name>
<keyword evidence="1" id="KW-0812">Transmembrane</keyword>
<organism evidence="2 3">
    <name type="scientific">Coprobacter tertius</name>
    <dbReference type="NCBI Taxonomy" id="2944915"/>
    <lineage>
        <taxon>Bacteria</taxon>
        <taxon>Pseudomonadati</taxon>
        <taxon>Bacteroidota</taxon>
        <taxon>Bacteroidia</taxon>
        <taxon>Bacteroidales</taxon>
        <taxon>Barnesiellaceae</taxon>
        <taxon>Coprobacter</taxon>
    </lineage>
</organism>
<keyword evidence="1" id="KW-1133">Transmembrane helix</keyword>
<dbReference type="Proteomes" id="UP001205603">
    <property type="component" value="Unassembled WGS sequence"/>
</dbReference>
<dbReference type="RefSeq" id="WP_255026041.1">
    <property type="nucleotide sequence ID" value="NZ_JANDHW010000003.1"/>
</dbReference>
<dbReference type="EMBL" id="JANDHW010000003">
    <property type="protein sequence ID" value="MCP9611315.1"/>
    <property type="molecule type" value="Genomic_DNA"/>
</dbReference>
<comment type="caution">
    <text evidence="2">The sequence shown here is derived from an EMBL/GenBank/DDBJ whole genome shotgun (WGS) entry which is preliminary data.</text>
</comment>
<sequence>MQIEELLALLTLAAAFLQIILFFKLWIMTNDVKKLRENCGYSNKSNFNFEIRKLLASGSKGKAKEMLLNRFYDSISELNYSGLDKSENNYDQITKNIDADFLKLKERLTNDLSKIGEQLPENIKQMKSGNEFYELFN</sequence>
<evidence type="ECO:0000256" key="1">
    <source>
        <dbReference type="SAM" id="Phobius"/>
    </source>
</evidence>
<gene>
    <name evidence="2" type="ORF">NMU02_04330</name>
</gene>
<keyword evidence="3" id="KW-1185">Reference proteome</keyword>
<accession>A0ABT1MFA6</accession>
<evidence type="ECO:0000313" key="3">
    <source>
        <dbReference type="Proteomes" id="UP001205603"/>
    </source>
</evidence>